<comment type="caution">
    <text evidence="1">The sequence shown here is derived from an EMBL/GenBank/DDBJ whole genome shotgun (WGS) entry which is preliminary data.</text>
</comment>
<proteinExistence type="predicted"/>
<evidence type="ECO:0000313" key="1">
    <source>
        <dbReference type="EMBL" id="MBW4544697.1"/>
    </source>
</evidence>
<protein>
    <submittedName>
        <fullName evidence="1">Uncharacterized protein</fullName>
    </submittedName>
</protein>
<accession>A0A951PKR1</accession>
<dbReference type="Proteomes" id="UP000753908">
    <property type="component" value="Unassembled WGS sequence"/>
</dbReference>
<dbReference type="EMBL" id="JAHHIF010000010">
    <property type="protein sequence ID" value="MBW4544697.1"/>
    <property type="molecule type" value="Genomic_DNA"/>
</dbReference>
<evidence type="ECO:0000313" key="2">
    <source>
        <dbReference type="Proteomes" id="UP000753908"/>
    </source>
</evidence>
<organism evidence="1 2">
    <name type="scientific">Symplocastrum torsivum CPER-KK1</name>
    <dbReference type="NCBI Taxonomy" id="450513"/>
    <lineage>
        <taxon>Bacteria</taxon>
        <taxon>Bacillati</taxon>
        <taxon>Cyanobacteriota</taxon>
        <taxon>Cyanophyceae</taxon>
        <taxon>Oscillatoriophycideae</taxon>
        <taxon>Oscillatoriales</taxon>
        <taxon>Microcoleaceae</taxon>
        <taxon>Symplocastrum</taxon>
    </lineage>
</organism>
<name>A0A951PKR1_9CYAN</name>
<dbReference type="AlphaFoldDB" id="A0A951PKR1"/>
<reference evidence="1" key="1">
    <citation type="submission" date="2021-05" db="EMBL/GenBank/DDBJ databases">
        <authorList>
            <person name="Pietrasiak N."/>
            <person name="Ward R."/>
            <person name="Stajich J.E."/>
            <person name="Kurbessoian T."/>
        </authorList>
    </citation>
    <scope>NUCLEOTIDE SEQUENCE</scope>
    <source>
        <strain evidence="1">CPER-KK1</strain>
    </source>
</reference>
<reference evidence="1" key="2">
    <citation type="journal article" date="2022" name="Microbiol. Resour. Announc.">
        <title>Metagenome Sequencing to Explore Phylogenomics of Terrestrial Cyanobacteria.</title>
        <authorList>
            <person name="Ward R.D."/>
            <person name="Stajich J.E."/>
            <person name="Johansen J.R."/>
            <person name="Huntemann M."/>
            <person name="Clum A."/>
            <person name="Foster B."/>
            <person name="Foster B."/>
            <person name="Roux S."/>
            <person name="Palaniappan K."/>
            <person name="Varghese N."/>
            <person name="Mukherjee S."/>
            <person name="Reddy T.B.K."/>
            <person name="Daum C."/>
            <person name="Copeland A."/>
            <person name="Chen I.A."/>
            <person name="Ivanova N.N."/>
            <person name="Kyrpides N.C."/>
            <person name="Shapiro N."/>
            <person name="Eloe-Fadrosh E.A."/>
            <person name="Pietrasiak N."/>
        </authorList>
    </citation>
    <scope>NUCLEOTIDE SEQUENCE</scope>
    <source>
        <strain evidence="1">CPER-KK1</strain>
    </source>
</reference>
<sequence>MTLQELQKQALQLPISDRWRLVQSVLASIEKETLSSISPSSTIQPLTNLDPWTQSLIGSIQLHTDYSTESYVDYLEEKYS</sequence>
<gene>
    <name evidence="1" type="ORF">KME25_09690</name>
</gene>